<dbReference type="AlphaFoldDB" id="A0AAW3IL83"/>
<dbReference type="EMBL" id="LIRS01000153">
    <property type="protein sequence ID" value="KOY19362.1"/>
    <property type="molecule type" value="Genomic_DNA"/>
</dbReference>
<organism evidence="1 2">
    <name type="scientific">Vibrio parahaemolyticus</name>
    <dbReference type="NCBI Taxonomy" id="670"/>
    <lineage>
        <taxon>Bacteria</taxon>
        <taxon>Pseudomonadati</taxon>
        <taxon>Pseudomonadota</taxon>
        <taxon>Gammaproteobacteria</taxon>
        <taxon>Vibrionales</taxon>
        <taxon>Vibrionaceae</taxon>
        <taxon>Vibrio</taxon>
    </lineage>
</organism>
<evidence type="ECO:0000313" key="2">
    <source>
        <dbReference type="Proteomes" id="UP000037697"/>
    </source>
</evidence>
<proteinExistence type="predicted"/>
<sequence>MNKTQEVNQQTVLETKTLLLEVIQSPGVFKNDESIKVALKSQGGLAKYKNVERNINPCSLNTLKSLSESLLDKGFLELDSLRINAKNAINKSATGKMTQDSKTTLKQQIAALKNDLEVTKQSNFLLTTIIKEMRSQLKNMAEQDLTDEERIKRYKYANKKIEAQLNYVLNSEL</sequence>
<gene>
    <name evidence="1" type="ORF">ACX05_25465</name>
</gene>
<reference evidence="1 2" key="1">
    <citation type="submission" date="2015-07" db="EMBL/GenBank/DDBJ databases">
        <title>Foodborne Vibrio parahaemolyticus Isolates.</title>
        <authorList>
            <person name="Ronholm J."/>
            <person name="Petronella N."/>
            <person name="Kenwell R."/>
            <person name="Banerjee S."/>
        </authorList>
    </citation>
    <scope>NUCLEOTIDE SEQUENCE [LARGE SCALE GENOMIC DNA]</scope>
    <source>
        <strain evidence="1 2">HS-06-05</strain>
    </source>
</reference>
<dbReference type="Proteomes" id="UP000037697">
    <property type="component" value="Unassembled WGS sequence"/>
</dbReference>
<accession>A0AAW3IL83</accession>
<protein>
    <submittedName>
        <fullName evidence="1">Uncharacterized protein</fullName>
    </submittedName>
</protein>
<evidence type="ECO:0000313" key="1">
    <source>
        <dbReference type="EMBL" id="KOY19362.1"/>
    </source>
</evidence>
<comment type="caution">
    <text evidence="1">The sequence shown here is derived from an EMBL/GenBank/DDBJ whole genome shotgun (WGS) entry which is preliminary data.</text>
</comment>
<dbReference type="RefSeq" id="WP_029829905.1">
    <property type="nucleotide sequence ID" value="NZ_CP046787.1"/>
</dbReference>
<name>A0AAW3IL83_VIBPH</name>